<evidence type="ECO:0000256" key="3">
    <source>
        <dbReference type="ARBA" id="ARBA00023163"/>
    </source>
</evidence>
<dbReference type="Proteomes" id="UP000294621">
    <property type="component" value="Unassembled WGS sequence"/>
</dbReference>
<comment type="caution">
    <text evidence="6">The sequence shown here is derived from an EMBL/GenBank/DDBJ whole genome shotgun (WGS) entry which is preliminary data.</text>
</comment>
<reference evidence="6 7" key="1">
    <citation type="submission" date="2019-03" db="EMBL/GenBank/DDBJ databases">
        <title>Genome Sequencing and Assembly of Various Microbes Isolated from Partially Reclaimed Soil and Acid Mine Drainage (AMD) Site.</title>
        <authorList>
            <person name="Steinbock B."/>
            <person name="Bechtold R."/>
            <person name="Sevigny J.L."/>
            <person name="Thomas D."/>
            <person name="Cuthill L.R."/>
            <person name="Aveiro Johannsen E.J."/>
            <person name="Thomas K."/>
            <person name="Ghosh A."/>
        </authorList>
    </citation>
    <scope>NUCLEOTIDE SEQUENCE [LARGE SCALE GENOMIC DNA]</scope>
    <source>
        <strain evidence="6 7">S-A1</strain>
    </source>
</reference>
<feature type="region of interest" description="Disordered" evidence="4">
    <location>
        <begin position="1"/>
        <end position="48"/>
    </location>
</feature>
<evidence type="ECO:0000313" key="7">
    <source>
        <dbReference type="Proteomes" id="UP000294621"/>
    </source>
</evidence>
<dbReference type="InterPro" id="IPR028978">
    <property type="entry name" value="Chorismate_lyase_/UTRA_dom_sf"/>
</dbReference>
<organism evidence="6 7">
    <name type="scientific">Arthrobacter nitrophenolicus</name>
    <dbReference type="NCBI Taxonomy" id="683150"/>
    <lineage>
        <taxon>Bacteria</taxon>
        <taxon>Bacillati</taxon>
        <taxon>Actinomycetota</taxon>
        <taxon>Actinomycetes</taxon>
        <taxon>Micrococcales</taxon>
        <taxon>Micrococcaceae</taxon>
        <taxon>Arthrobacter</taxon>
    </lineage>
</organism>
<dbReference type="PANTHER" id="PTHR44846">
    <property type="entry name" value="MANNOSYL-D-GLYCERATE TRANSPORT/METABOLISM SYSTEM REPRESSOR MNGR-RELATED"/>
    <property type="match status" value="1"/>
</dbReference>
<dbReference type="SUPFAM" id="SSF64288">
    <property type="entry name" value="Chorismate lyase-like"/>
    <property type="match status" value="1"/>
</dbReference>
<dbReference type="InterPro" id="IPR036390">
    <property type="entry name" value="WH_DNA-bd_sf"/>
</dbReference>
<dbReference type="Pfam" id="PF07702">
    <property type="entry name" value="UTRA"/>
    <property type="match status" value="1"/>
</dbReference>
<evidence type="ECO:0000259" key="5">
    <source>
        <dbReference type="PROSITE" id="PS50949"/>
    </source>
</evidence>
<dbReference type="SMART" id="SM00866">
    <property type="entry name" value="UTRA"/>
    <property type="match status" value="1"/>
</dbReference>
<dbReference type="InterPro" id="IPR000524">
    <property type="entry name" value="Tscrpt_reg_HTH_GntR"/>
</dbReference>
<sequence>MWFGSPVKRGKPGLGAKMCSSGKGVRVSVQPAGAEPRERANGLNREEGPPLHAQIRDILHRQIVERPLLPGSPLPTEEELQKQFGVSRSVVRQALSGLSDLGLIRRQRGRGSVVAAAPVLRRHLQRAGGLDEQAAAHGQRLRTHVLSVEHAAPPEPAVNALNTTNTWKIERIRYLEDVPVAFMRTWVPRDLFPHFTKELLENASLLGLMREHGYHPAGGPRQVQAVAADADLAHKLSSNVREPLLLLQGVTRDALGHGLEWFNVWHSPNTVFDVDAQVTSQPGRVSEEHLRRLRNLTRQLESELADLERGAG</sequence>
<dbReference type="OrthoDB" id="3194402at2"/>
<feature type="domain" description="HTH gntR-type" evidence="5">
    <location>
        <begin position="49"/>
        <end position="117"/>
    </location>
</feature>
<dbReference type="Gene3D" id="1.10.10.10">
    <property type="entry name" value="Winged helix-like DNA-binding domain superfamily/Winged helix DNA-binding domain"/>
    <property type="match status" value="1"/>
</dbReference>
<dbReference type="PRINTS" id="PR00035">
    <property type="entry name" value="HTHGNTR"/>
</dbReference>
<accession>A0A4R5XLQ2</accession>
<dbReference type="PANTHER" id="PTHR44846:SF1">
    <property type="entry name" value="MANNOSYL-D-GLYCERATE TRANSPORT_METABOLISM SYSTEM REPRESSOR MNGR-RELATED"/>
    <property type="match status" value="1"/>
</dbReference>
<name>A0A4R5XLQ2_9MICC</name>
<keyword evidence="3" id="KW-0804">Transcription</keyword>
<dbReference type="CDD" id="cd07377">
    <property type="entry name" value="WHTH_GntR"/>
    <property type="match status" value="1"/>
</dbReference>
<dbReference type="GO" id="GO:0003677">
    <property type="term" value="F:DNA binding"/>
    <property type="evidence" value="ECO:0007669"/>
    <property type="project" value="UniProtKB-KW"/>
</dbReference>
<protein>
    <submittedName>
        <fullName evidence="6">GntR family transcriptional regulator</fullName>
    </submittedName>
</protein>
<keyword evidence="2" id="KW-0238">DNA-binding</keyword>
<dbReference type="SUPFAM" id="SSF46785">
    <property type="entry name" value="Winged helix' DNA-binding domain"/>
    <property type="match status" value="1"/>
</dbReference>
<dbReference type="PROSITE" id="PS50949">
    <property type="entry name" value="HTH_GNTR"/>
    <property type="match status" value="1"/>
</dbReference>
<dbReference type="Pfam" id="PF00392">
    <property type="entry name" value="GntR"/>
    <property type="match status" value="1"/>
</dbReference>
<dbReference type="InterPro" id="IPR036388">
    <property type="entry name" value="WH-like_DNA-bd_sf"/>
</dbReference>
<dbReference type="Gene3D" id="3.40.1410.10">
    <property type="entry name" value="Chorismate lyase-like"/>
    <property type="match status" value="1"/>
</dbReference>
<evidence type="ECO:0000313" key="6">
    <source>
        <dbReference type="EMBL" id="TDL32320.1"/>
    </source>
</evidence>
<proteinExistence type="predicted"/>
<feature type="compositionally biased region" description="Basic and acidic residues" evidence="4">
    <location>
        <begin position="35"/>
        <end position="48"/>
    </location>
</feature>
<dbReference type="GO" id="GO:0045892">
    <property type="term" value="P:negative regulation of DNA-templated transcription"/>
    <property type="evidence" value="ECO:0007669"/>
    <property type="project" value="TreeGrafter"/>
</dbReference>
<dbReference type="InterPro" id="IPR011663">
    <property type="entry name" value="UTRA"/>
</dbReference>
<dbReference type="SMART" id="SM00345">
    <property type="entry name" value="HTH_GNTR"/>
    <property type="match status" value="1"/>
</dbReference>
<dbReference type="GO" id="GO:0003700">
    <property type="term" value="F:DNA-binding transcription factor activity"/>
    <property type="evidence" value="ECO:0007669"/>
    <property type="project" value="InterPro"/>
</dbReference>
<dbReference type="EMBL" id="SMZQ01000014">
    <property type="protein sequence ID" value="TDL32320.1"/>
    <property type="molecule type" value="Genomic_DNA"/>
</dbReference>
<keyword evidence="1" id="KW-0805">Transcription regulation</keyword>
<evidence type="ECO:0000256" key="4">
    <source>
        <dbReference type="SAM" id="MobiDB-lite"/>
    </source>
</evidence>
<evidence type="ECO:0000256" key="2">
    <source>
        <dbReference type="ARBA" id="ARBA00023125"/>
    </source>
</evidence>
<dbReference type="InterPro" id="IPR050679">
    <property type="entry name" value="Bact_HTH_transcr_reg"/>
</dbReference>
<evidence type="ECO:0000256" key="1">
    <source>
        <dbReference type="ARBA" id="ARBA00023015"/>
    </source>
</evidence>
<dbReference type="AlphaFoldDB" id="A0A4R5XLQ2"/>
<gene>
    <name evidence="6" type="ORF">E2R57_19790</name>
</gene>